<dbReference type="EMBL" id="JAPDGR010002547">
    <property type="protein sequence ID" value="KAJ2975282.1"/>
    <property type="molecule type" value="Genomic_DNA"/>
</dbReference>
<reference evidence="1" key="1">
    <citation type="submission" date="2022-10" db="EMBL/GenBank/DDBJ databases">
        <title>Genome Sequence of Xylaria curta.</title>
        <authorList>
            <person name="Buettner E."/>
        </authorList>
    </citation>
    <scope>NUCLEOTIDE SEQUENCE</scope>
    <source>
        <strain evidence="1">Babe10</strain>
    </source>
</reference>
<accession>A0ACC1N7Q4</accession>
<organism evidence="1 2">
    <name type="scientific">Xylaria curta</name>
    <dbReference type="NCBI Taxonomy" id="42375"/>
    <lineage>
        <taxon>Eukaryota</taxon>
        <taxon>Fungi</taxon>
        <taxon>Dikarya</taxon>
        <taxon>Ascomycota</taxon>
        <taxon>Pezizomycotina</taxon>
        <taxon>Sordariomycetes</taxon>
        <taxon>Xylariomycetidae</taxon>
        <taxon>Xylariales</taxon>
        <taxon>Xylariaceae</taxon>
        <taxon>Xylaria</taxon>
    </lineage>
</organism>
<sequence>MDKRSFESPMDWEYQNAAPMDPSSPFTRRVQDKNLFSSTPGFSAFGQAGFARTQSTPSKPLPPTPMQQQSPPIFPSARVQRTTTAPPFRNPAFTTPRKPFDIDLSEISAAESSPAATDGSDFPETPDHDQSLNMAHMTITPATMNKHRSIFPKRTSGKGEISKTVFPSRDKIRKRKRYNTDKDISGYRLPYIQSGEGDDSEYESDESTFQPNRQKSSRKKRSKDGWFGNFLDTIQRHPDAPNVLGYWLGLGFNVVCVTGTVWILWIILVSLRADFKTAQSAVRSGIVDEMETCRQDYVKNKCFPEHDRVPAVKVLCEEWFACMNKDPDYLKRVQLGAKNIVEIINEIVETMSYKTIILLVLLLALFLFSGRSLFKTAYHYPHSARHAPPPVHSQPHAGEHAAPQQVYWAQILPQTPRHNSRHLPSNDETPDTDVSPPQVQSAPTT</sequence>
<evidence type="ECO:0000313" key="1">
    <source>
        <dbReference type="EMBL" id="KAJ2975282.1"/>
    </source>
</evidence>
<comment type="caution">
    <text evidence="1">The sequence shown here is derived from an EMBL/GenBank/DDBJ whole genome shotgun (WGS) entry which is preliminary data.</text>
</comment>
<evidence type="ECO:0000313" key="2">
    <source>
        <dbReference type="Proteomes" id="UP001143856"/>
    </source>
</evidence>
<proteinExistence type="predicted"/>
<gene>
    <name evidence="1" type="ORF">NUW58_g8403</name>
</gene>
<keyword evidence="2" id="KW-1185">Reference proteome</keyword>
<protein>
    <submittedName>
        <fullName evidence="1">Uncharacterized protein</fullName>
    </submittedName>
</protein>
<dbReference type="Proteomes" id="UP001143856">
    <property type="component" value="Unassembled WGS sequence"/>
</dbReference>
<name>A0ACC1N7Q4_9PEZI</name>